<organism evidence="1">
    <name type="scientific">Ixodes ricinus</name>
    <name type="common">Common tick</name>
    <name type="synonym">Acarus ricinus</name>
    <dbReference type="NCBI Taxonomy" id="34613"/>
    <lineage>
        <taxon>Eukaryota</taxon>
        <taxon>Metazoa</taxon>
        <taxon>Ecdysozoa</taxon>
        <taxon>Arthropoda</taxon>
        <taxon>Chelicerata</taxon>
        <taxon>Arachnida</taxon>
        <taxon>Acari</taxon>
        <taxon>Parasitiformes</taxon>
        <taxon>Ixodida</taxon>
        <taxon>Ixodoidea</taxon>
        <taxon>Ixodidae</taxon>
        <taxon>Ixodinae</taxon>
        <taxon>Ixodes</taxon>
    </lineage>
</organism>
<dbReference type="AlphaFoldDB" id="A0A6B0UHA8"/>
<reference evidence="1" key="1">
    <citation type="submission" date="2019-12" db="EMBL/GenBank/DDBJ databases">
        <title>An insight into the sialome of adult female Ixodes ricinus ticks feeding for 6 days.</title>
        <authorList>
            <person name="Perner J."/>
            <person name="Ribeiro J.M.C."/>
        </authorList>
    </citation>
    <scope>NUCLEOTIDE SEQUENCE</scope>
    <source>
        <strain evidence="1">Semi-engorged</strain>
        <tissue evidence="1">Salivary glands</tissue>
    </source>
</reference>
<accession>A0A6B0UHA8</accession>
<evidence type="ECO:0000313" key="1">
    <source>
        <dbReference type="EMBL" id="MXU88765.1"/>
    </source>
</evidence>
<proteinExistence type="predicted"/>
<dbReference type="EMBL" id="GIFC01006682">
    <property type="protein sequence ID" value="MXU88765.1"/>
    <property type="molecule type" value="Transcribed_RNA"/>
</dbReference>
<sequence>MSALFVLSAPPLLAANHHPNLVHGSVAKQPVATSAVSPSEHFVWRAKSAWEPWVDWEQLSRSALGKAVVESFLLLEHLSFHLFPLGSNCACYATHAVVSRAHF</sequence>
<name>A0A6B0UHA8_IXORI</name>
<protein>
    <submittedName>
        <fullName evidence="1">Putative secreted protein</fullName>
    </submittedName>
</protein>